<dbReference type="EC" id="2.3.-.-" evidence="4"/>
<gene>
    <name evidence="4" type="ORF">ACFFF8_21365</name>
</gene>
<reference evidence="4 5" key="1">
    <citation type="submission" date="2024-09" db="EMBL/GenBank/DDBJ databases">
        <authorList>
            <person name="Sun Q."/>
            <person name="Mori K."/>
        </authorList>
    </citation>
    <scope>NUCLEOTIDE SEQUENCE [LARGE SCALE GENOMIC DNA]</scope>
    <source>
        <strain evidence="4 5">CICC 11035S</strain>
    </source>
</reference>
<feature type="region of interest" description="Disordered" evidence="1">
    <location>
        <begin position="393"/>
        <end position="416"/>
    </location>
</feature>
<sequence length="416" mass="44842">MINTLLGIGRDDKTGRGETIGQALDRYRGIGPGFDLLRIGLALYIFYGHALWVAGGHSSVAGVAAIAGAAAADAASTAAAPIADGFSGWTRPFHVAAVPLFFALSGFLVIASALRLRATSTFLAFRFLRIFPALVVETALCAVVLGALLTTLPVVSYYSDPLFWRYLGNMVGWISFDLPGVFAGNPVKHIVNANLWTLPSEFDCYFLTALLMISGVIYDRRLFTAVYACAAIALVTASLATGFAITAGILSPIAITFYFFTGVLLFHWRHHLPAHWLLFVAAAALSYALLLSKWTAFIAPIPVTYCMAFMGVVAVPRLPLISRGDYSYGIYLYGFPICQALVAAFPGTFVGHRYLLLTTGLVITCAFAAFSWHMIEQHALALKRRLPARFFPKRSKPAPAPERVSGESAESAPLTA</sequence>
<dbReference type="PANTHER" id="PTHR23028">
    <property type="entry name" value="ACETYLTRANSFERASE"/>
    <property type="match status" value="1"/>
</dbReference>
<organism evidence="4 5">
    <name type="scientific">Novosphingobium clariflavum</name>
    <dbReference type="NCBI Taxonomy" id="2029884"/>
    <lineage>
        <taxon>Bacteria</taxon>
        <taxon>Pseudomonadati</taxon>
        <taxon>Pseudomonadota</taxon>
        <taxon>Alphaproteobacteria</taxon>
        <taxon>Sphingomonadales</taxon>
        <taxon>Sphingomonadaceae</taxon>
        <taxon>Novosphingobium</taxon>
    </lineage>
</organism>
<evidence type="ECO:0000256" key="2">
    <source>
        <dbReference type="SAM" id="Phobius"/>
    </source>
</evidence>
<evidence type="ECO:0000256" key="1">
    <source>
        <dbReference type="SAM" id="MobiDB-lite"/>
    </source>
</evidence>
<evidence type="ECO:0000313" key="5">
    <source>
        <dbReference type="Proteomes" id="UP001589858"/>
    </source>
</evidence>
<dbReference type="GO" id="GO:0016746">
    <property type="term" value="F:acyltransferase activity"/>
    <property type="evidence" value="ECO:0007669"/>
    <property type="project" value="UniProtKB-KW"/>
</dbReference>
<dbReference type="InterPro" id="IPR050879">
    <property type="entry name" value="Acyltransferase_3"/>
</dbReference>
<accession>A0ABV6SCZ6</accession>
<feature type="transmembrane region" description="Helical" evidence="2">
    <location>
        <begin position="274"/>
        <end position="291"/>
    </location>
</feature>
<name>A0ABV6SCZ6_9SPHN</name>
<feature type="transmembrane region" description="Helical" evidence="2">
    <location>
        <begin position="355"/>
        <end position="375"/>
    </location>
</feature>
<feature type="transmembrane region" description="Helical" evidence="2">
    <location>
        <begin position="297"/>
        <end position="318"/>
    </location>
</feature>
<feature type="domain" description="Acyltransferase 3" evidence="3">
    <location>
        <begin position="33"/>
        <end position="368"/>
    </location>
</feature>
<protein>
    <submittedName>
        <fullName evidence="4">Acyltransferase family protein</fullName>
        <ecNumber evidence="4">2.3.-.-</ecNumber>
    </submittedName>
</protein>
<dbReference type="Pfam" id="PF01757">
    <property type="entry name" value="Acyl_transf_3"/>
    <property type="match status" value="1"/>
</dbReference>
<comment type="caution">
    <text evidence="4">The sequence shown here is derived from an EMBL/GenBank/DDBJ whole genome shotgun (WGS) entry which is preliminary data.</text>
</comment>
<dbReference type="InterPro" id="IPR002656">
    <property type="entry name" value="Acyl_transf_3_dom"/>
</dbReference>
<keyword evidence="2" id="KW-0812">Transmembrane</keyword>
<dbReference type="RefSeq" id="WP_267221240.1">
    <property type="nucleotide sequence ID" value="NZ_JAPCWC010000009.1"/>
</dbReference>
<feature type="transmembrane region" description="Helical" evidence="2">
    <location>
        <begin position="60"/>
        <end position="83"/>
    </location>
</feature>
<keyword evidence="4" id="KW-0808">Transferase</keyword>
<feature type="transmembrane region" description="Helical" evidence="2">
    <location>
        <begin position="130"/>
        <end position="155"/>
    </location>
</feature>
<dbReference type="PANTHER" id="PTHR23028:SF53">
    <property type="entry name" value="ACYL_TRANSF_3 DOMAIN-CONTAINING PROTEIN"/>
    <property type="match status" value="1"/>
</dbReference>
<feature type="transmembrane region" description="Helical" evidence="2">
    <location>
        <begin position="225"/>
        <end position="243"/>
    </location>
</feature>
<feature type="transmembrane region" description="Helical" evidence="2">
    <location>
        <begin position="162"/>
        <end position="182"/>
    </location>
</feature>
<feature type="transmembrane region" description="Helical" evidence="2">
    <location>
        <begin position="36"/>
        <end position="54"/>
    </location>
</feature>
<dbReference type="EMBL" id="JBHLTM010000081">
    <property type="protein sequence ID" value="MFC0687139.1"/>
    <property type="molecule type" value="Genomic_DNA"/>
</dbReference>
<feature type="transmembrane region" description="Helical" evidence="2">
    <location>
        <begin position="95"/>
        <end position="118"/>
    </location>
</feature>
<evidence type="ECO:0000259" key="3">
    <source>
        <dbReference type="Pfam" id="PF01757"/>
    </source>
</evidence>
<feature type="transmembrane region" description="Helical" evidence="2">
    <location>
        <begin position="249"/>
        <end position="267"/>
    </location>
</feature>
<dbReference type="Proteomes" id="UP001589858">
    <property type="component" value="Unassembled WGS sequence"/>
</dbReference>
<keyword evidence="2" id="KW-0472">Membrane</keyword>
<proteinExistence type="predicted"/>
<evidence type="ECO:0000313" key="4">
    <source>
        <dbReference type="EMBL" id="MFC0687139.1"/>
    </source>
</evidence>
<feature type="transmembrane region" description="Helical" evidence="2">
    <location>
        <begin position="330"/>
        <end position="349"/>
    </location>
</feature>
<keyword evidence="5" id="KW-1185">Reference proteome</keyword>
<keyword evidence="4" id="KW-0012">Acyltransferase</keyword>
<keyword evidence="2" id="KW-1133">Transmembrane helix</keyword>